<dbReference type="Proteomes" id="UP000836402">
    <property type="component" value="Unassembled WGS sequence"/>
</dbReference>
<evidence type="ECO:0000256" key="1">
    <source>
        <dbReference type="SAM" id="MobiDB-lite"/>
    </source>
</evidence>
<organism evidence="2 3">
    <name type="scientific">Tilletia caries</name>
    <name type="common">wheat bunt fungus</name>
    <dbReference type="NCBI Taxonomy" id="13290"/>
    <lineage>
        <taxon>Eukaryota</taxon>
        <taxon>Fungi</taxon>
        <taxon>Dikarya</taxon>
        <taxon>Basidiomycota</taxon>
        <taxon>Ustilaginomycotina</taxon>
        <taxon>Exobasidiomycetes</taxon>
        <taxon>Tilletiales</taxon>
        <taxon>Tilletiaceae</taxon>
        <taxon>Tilletia</taxon>
    </lineage>
</organism>
<comment type="caution">
    <text evidence="2">The sequence shown here is derived from an EMBL/GenBank/DDBJ whole genome shotgun (WGS) entry which is preliminary data.</text>
</comment>
<gene>
    <name evidence="2" type="ORF">JKIAZH3_G22</name>
</gene>
<evidence type="ECO:0000313" key="2">
    <source>
        <dbReference type="EMBL" id="CAD6939929.1"/>
    </source>
</evidence>
<sequence length="146" mass="16546">MLRLRSRRGQPNDRRHTALKELRGKRIEAQQKALRAAQREEKKQARLLANKFVEAEAAVEAPDGSEVRIKPRLRRPQKQHLEGFVVPDNEVGPSVNRRAAYTKSLSQITDSDERAGYCGTRLDSASHPGPLWFLPFLWTGPLGENP</sequence>
<proteinExistence type="predicted"/>
<feature type="region of interest" description="Disordered" evidence="1">
    <location>
        <begin position="1"/>
        <end position="21"/>
    </location>
</feature>
<name>A0ABN7IZ32_9BASI</name>
<evidence type="ECO:0000313" key="3">
    <source>
        <dbReference type="Proteomes" id="UP000836402"/>
    </source>
</evidence>
<reference evidence="2" key="1">
    <citation type="submission" date="2020-10" db="EMBL/GenBank/DDBJ databases">
        <authorList>
            <person name="Sedaghatjoo S."/>
        </authorList>
    </citation>
    <scope>NUCLEOTIDE SEQUENCE</scope>
    <source>
        <strain evidence="2">AZH3</strain>
    </source>
</reference>
<protein>
    <recommendedName>
        <fullName evidence="4">Ribosome biogenesis protein NOP53</fullName>
    </recommendedName>
</protein>
<keyword evidence="3" id="KW-1185">Reference proteome</keyword>
<feature type="compositionally biased region" description="Basic and acidic residues" evidence="1">
    <location>
        <begin position="10"/>
        <end position="21"/>
    </location>
</feature>
<evidence type="ECO:0008006" key="4">
    <source>
        <dbReference type="Google" id="ProtNLM"/>
    </source>
</evidence>
<dbReference type="EMBL" id="CAJHJG010004291">
    <property type="protein sequence ID" value="CAD6939929.1"/>
    <property type="molecule type" value="Genomic_DNA"/>
</dbReference>
<accession>A0ABN7IZ32</accession>